<evidence type="ECO:0000256" key="1">
    <source>
        <dbReference type="ARBA" id="ARBA00022679"/>
    </source>
</evidence>
<feature type="binding site" evidence="5">
    <location>
        <position position="39"/>
    </location>
    <ligand>
        <name>ATP</name>
        <dbReference type="ChEBI" id="CHEBI:30616"/>
    </ligand>
</feature>
<keyword evidence="1" id="KW-0808">Transferase</keyword>
<evidence type="ECO:0000256" key="4">
    <source>
        <dbReference type="ARBA" id="ARBA00022840"/>
    </source>
</evidence>
<dbReference type="Gene3D" id="2.60.120.560">
    <property type="entry name" value="Exo-inulinase, domain 1"/>
    <property type="match status" value="1"/>
</dbReference>
<evidence type="ECO:0000256" key="3">
    <source>
        <dbReference type="ARBA" id="ARBA00022777"/>
    </source>
</evidence>
<dbReference type="PROSITE" id="PS00108">
    <property type="entry name" value="PROTEIN_KINASE_ST"/>
    <property type="match status" value="1"/>
</dbReference>
<comment type="caution">
    <text evidence="8">The sequence shown here is derived from an EMBL/GenBank/DDBJ whole genome shotgun (WGS) entry which is preliminary data.</text>
</comment>
<feature type="region of interest" description="Disordered" evidence="6">
    <location>
        <begin position="269"/>
        <end position="303"/>
    </location>
</feature>
<evidence type="ECO:0000259" key="7">
    <source>
        <dbReference type="PROSITE" id="PS50011"/>
    </source>
</evidence>
<dbReference type="PROSITE" id="PS00107">
    <property type="entry name" value="PROTEIN_KINASE_ATP"/>
    <property type="match status" value="1"/>
</dbReference>
<dbReference type="RefSeq" id="WP_203799827.1">
    <property type="nucleotide sequence ID" value="NZ_BAAAQE010000092.1"/>
</dbReference>
<gene>
    <name evidence="8" type="ORF">Aco03nite_056640</name>
</gene>
<dbReference type="Gene3D" id="1.10.510.10">
    <property type="entry name" value="Transferase(Phosphotransferase) domain 1"/>
    <property type="match status" value="1"/>
</dbReference>
<dbReference type="Gene3D" id="3.30.200.20">
    <property type="entry name" value="Phosphorylase Kinase, domain 1"/>
    <property type="match status" value="1"/>
</dbReference>
<sequence length="555" mass="58372">MTAVPTSLGPYRLLRLLGEGGMGSVWLGRDPSGTLVAIKVIKAEHARDPGFRARFRSEVNRARAVPAFCTAEVLDADPDHETPYLVVEYVDGPSLQEVIRDQGPLRGGNLHSVAVGVASALVAIHSAGIVHRDLKPANVLFALGSPKVIDFGIAKALEATSHHTRPQEMVGTLSYMAPERLNPDTDQNLTPAADIFAWGAIVGFAATGRNPFAADNPLAIAGRILTQPPNLDGLPPTLAGIVERALAKDPAQRPTARELLLELTAGPSSEDSTVRLRGATSRLRGPASQLRDPASRLRGATSRLRGAASSATRWRVAGAAAITAVLLTAGGAVAGTLLSRSAGTPVSAPSPGPFPSSAAAAPPSAAAVKNLADPLTSPGLWTAYEDVDGGCTINKGLVVWTESFFRCDAGPEQNFAGDMTIEVRAKMTADTCAIIFFRLSADAEDGYYTMICEDYVGVLFLYDGLLTGSAYVNVDEGTLKRLRLAGTGLHRFRMDVTGAKAVVTVDGKKKLTADLVLEGEKRPRSTSGRVALGATGPLRDPAGEVTFRDFRLTTP</sequence>
<proteinExistence type="predicted"/>
<keyword evidence="9" id="KW-1185">Reference proteome</keyword>
<dbReference type="SUPFAM" id="SSF56112">
    <property type="entry name" value="Protein kinase-like (PK-like)"/>
    <property type="match status" value="1"/>
</dbReference>
<dbReference type="InterPro" id="IPR008271">
    <property type="entry name" value="Ser/Thr_kinase_AS"/>
</dbReference>
<evidence type="ECO:0000256" key="6">
    <source>
        <dbReference type="SAM" id="MobiDB-lite"/>
    </source>
</evidence>
<keyword evidence="3" id="KW-0418">Kinase</keyword>
<dbReference type="InterPro" id="IPR011009">
    <property type="entry name" value="Kinase-like_dom_sf"/>
</dbReference>
<feature type="domain" description="Protein kinase" evidence="7">
    <location>
        <begin position="11"/>
        <end position="265"/>
    </location>
</feature>
<dbReference type="Proteomes" id="UP000612282">
    <property type="component" value="Unassembled WGS sequence"/>
</dbReference>
<dbReference type="InterPro" id="IPR000719">
    <property type="entry name" value="Prot_kinase_dom"/>
</dbReference>
<protein>
    <recommendedName>
        <fullName evidence="7">Protein kinase domain-containing protein</fullName>
    </recommendedName>
</protein>
<organism evidence="8 9">
    <name type="scientific">Actinoplanes couchii</name>
    <dbReference type="NCBI Taxonomy" id="403638"/>
    <lineage>
        <taxon>Bacteria</taxon>
        <taxon>Bacillati</taxon>
        <taxon>Actinomycetota</taxon>
        <taxon>Actinomycetes</taxon>
        <taxon>Micromonosporales</taxon>
        <taxon>Micromonosporaceae</taxon>
        <taxon>Actinoplanes</taxon>
    </lineage>
</organism>
<name>A0ABQ3XFH9_9ACTN</name>
<keyword evidence="2 5" id="KW-0547">Nucleotide-binding</keyword>
<evidence type="ECO:0000313" key="9">
    <source>
        <dbReference type="Proteomes" id="UP000612282"/>
    </source>
</evidence>
<dbReference type="PANTHER" id="PTHR43289">
    <property type="entry name" value="MITOGEN-ACTIVATED PROTEIN KINASE KINASE KINASE 20-RELATED"/>
    <property type="match status" value="1"/>
</dbReference>
<evidence type="ECO:0000256" key="2">
    <source>
        <dbReference type="ARBA" id="ARBA00022741"/>
    </source>
</evidence>
<keyword evidence="4 5" id="KW-0067">ATP-binding</keyword>
<accession>A0ABQ3XFH9</accession>
<dbReference type="PROSITE" id="PS50011">
    <property type="entry name" value="PROTEIN_KINASE_DOM"/>
    <property type="match status" value="1"/>
</dbReference>
<dbReference type="EMBL" id="BOMG01000071">
    <property type="protein sequence ID" value="GID57260.1"/>
    <property type="molecule type" value="Genomic_DNA"/>
</dbReference>
<reference evidence="8 9" key="1">
    <citation type="submission" date="2021-01" db="EMBL/GenBank/DDBJ databases">
        <title>Whole genome shotgun sequence of Actinoplanes couchii NBRC 106145.</title>
        <authorList>
            <person name="Komaki H."/>
            <person name="Tamura T."/>
        </authorList>
    </citation>
    <scope>NUCLEOTIDE SEQUENCE [LARGE SCALE GENOMIC DNA]</scope>
    <source>
        <strain evidence="8 9">NBRC 106145</strain>
    </source>
</reference>
<evidence type="ECO:0000256" key="5">
    <source>
        <dbReference type="PROSITE-ProRule" id="PRU10141"/>
    </source>
</evidence>
<dbReference type="CDD" id="cd14014">
    <property type="entry name" value="STKc_PknB_like"/>
    <property type="match status" value="1"/>
</dbReference>
<evidence type="ECO:0000313" key="8">
    <source>
        <dbReference type="EMBL" id="GID57260.1"/>
    </source>
</evidence>
<dbReference type="InterPro" id="IPR017441">
    <property type="entry name" value="Protein_kinase_ATP_BS"/>
</dbReference>
<dbReference type="PANTHER" id="PTHR43289:SF34">
    <property type="entry name" value="SERINE_THREONINE-PROTEIN KINASE YBDM-RELATED"/>
    <property type="match status" value="1"/>
</dbReference>
<dbReference type="SMART" id="SM00220">
    <property type="entry name" value="S_TKc"/>
    <property type="match status" value="1"/>
</dbReference>
<dbReference type="Pfam" id="PF00069">
    <property type="entry name" value="Pkinase"/>
    <property type="match status" value="1"/>
</dbReference>